<accession>A0A3L5TRF7</accession>
<protein>
    <submittedName>
        <fullName evidence="1">Uncharacterized protein</fullName>
    </submittedName>
</protein>
<comment type="caution">
    <text evidence="1">The sequence shown here is derived from an EMBL/GenBank/DDBJ whole genome shotgun (WGS) entry which is preliminary data.</text>
</comment>
<name>A0A3L5TRF7_MYTGA</name>
<dbReference type="AlphaFoldDB" id="A0A3L5TRF7"/>
<sequence>MGFVDPMGRKYAIWKVLGSRFQCYEILGIKEAKTRYEKRTWNDDDLPPAYNLQDNESLSYSNKNCKDLQQKLNGDDGNLKRREVQNRMGKQKYPIETFILRPVMQNLQAVSTDFMNGPEMKHKEFQTRYAKVPDALLPLEQFEEIDLEREDPI</sequence>
<keyword evidence="2" id="KW-1185">Reference proteome</keyword>
<feature type="non-terminal residue" evidence="1">
    <location>
        <position position="1"/>
    </location>
</feature>
<reference evidence="1 2" key="1">
    <citation type="journal article" date="2016" name="PLoS ONE">
        <title>A First Insight into the Genome of the Filter-Feeder Mussel Mytilus galloprovincialis.</title>
        <authorList>
            <person name="Murgarella M."/>
            <person name="Puiu D."/>
            <person name="Novoa B."/>
            <person name="Figueras A."/>
            <person name="Posada D."/>
            <person name="Canchaya C."/>
        </authorList>
    </citation>
    <scope>NUCLEOTIDE SEQUENCE [LARGE SCALE GENOMIC DNA]</scope>
    <source>
        <tissue evidence="1">Muscle</tissue>
    </source>
</reference>
<feature type="non-terminal residue" evidence="1">
    <location>
        <position position="153"/>
    </location>
</feature>
<evidence type="ECO:0000313" key="2">
    <source>
        <dbReference type="Proteomes" id="UP000266721"/>
    </source>
</evidence>
<dbReference type="EMBL" id="KV589076">
    <property type="protein sequence ID" value="OPL21729.1"/>
    <property type="molecule type" value="Genomic_DNA"/>
</dbReference>
<dbReference type="Proteomes" id="UP000266721">
    <property type="component" value="Unassembled WGS sequence"/>
</dbReference>
<proteinExistence type="predicted"/>
<organism evidence="1 2">
    <name type="scientific">Mytilus galloprovincialis</name>
    <name type="common">Mediterranean mussel</name>
    <dbReference type="NCBI Taxonomy" id="29158"/>
    <lineage>
        <taxon>Eukaryota</taxon>
        <taxon>Metazoa</taxon>
        <taxon>Spiralia</taxon>
        <taxon>Lophotrochozoa</taxon>
        <taxon>Mollusca</taxon>
        <taxon>Bivalvia</taxon>
        <taxon>Autobranchia</taxon>
        <taxon>Pteriomorphia</taxon>
        <taxon>Mytilida</taxon>
        <taxon>Mytiloidea</taxon>
        <taxon>Mytilidae</taxon>
        <taxon>Mytilinae</taxon>
        <taxon>Mytilus</taxon>
    </lineage>
</organism>
<evidence type="ECO:0000313" key="1">
    <source>
        <dbReference type="EMBL" id="OPL21729.1"/>
    </source>
</evidence>
<gene>
    <name evidence="1" type="ORF">AM593_00588</name>
</gene>